<dbReference type="InterPro" id="IPR001789">
    <property type="entry name" value="Sig_transdc_resp-reg_receiver"/>
</dbReference>
<evidence type="ECO:0000313" key="11">
    <source>
        <dbReference type="EMBL" id="HER96022.1"/>
    </source>
</evidence>
<feature type="domain" description="Sigma-54 factor interaction" evidence="9">
    <location>
        <begin position="151"/>
        <end position="380"/>
    </location>
</feature>
<dbReference type="AlphaFoldDB" id="A0A7V2F6E4"/>
<dbReference type="InterPro" id="IPR027417">
    <property type="entry name" value="P-loop_NTPase"/>
</dbReference>
<comment type="caution">
    <text evidence="11">The sequence shown here is derived from an EMBL/GenBank/DDBJ whole genome shotgun (WGS) entry which is preliminary data.</text>
</comment>
<dbReference type="GO" id="GO:0005524">
    <property type="term" value="F:ATP binding"/>
    <property type="evidence" value="ECO:0007669"/>
    <property type="project" value="UniProtKB-KW"/>
</dbReference>
<keyword evidence="1 8" id="KW-0597">Phosphoprotein</keyword>
<dbReference type="InterPro" id="IPR002078">
    <property type="entry name" value="Sigma_54_int"/>
</dbReference>
<dbReference type="PRINTS" id="PR01590">
    <property type="entry name" value="HTHFIS"/>
</dbReference>
<evidence type="ECO:0000256" key="4">
    <source>
        <dbReference type="ARBA" id="ARBA00023012"/>
    </source>
</evidence>
<dbReference type="PANTHER" id="PTHR32071">
    <property type="entry name" value="TRANSCRIPTIONAL REGULATORY PROTEIN"/>
    <property type="match status" value="1"/>
</dbReference>
<dbReference type="InterPro" id="IPR011006">
    <property type="entry name" value="CheY-like_superfamily"/>
</dbReference>
<dbReference type="EMBL" id="DSGB01000004">
    <property type="protein sequence ID" value="HER96022.1"/>
    <property type="molecule type" value="Genomic_DNA"/>
</dbReference>
<keyword evidence="7" id="KW-0804">Transcription</keyword>
<keyword evidence="2" id="KW-0547">Nucleotide-binding</keyword>
<dbReference type="Gene3D" id="1.10.8.60">
    <property type="match status" value="1"/>
</dbReference>
<organism evidence="11">
    <name type="scientific">Rhodothermus marinus</name>
    <name type="common">Rhodothermus obamensis</name>
    <dbReference type="NCBI Taxonomy" id="29549"/>
    <lineage>
        <taxon>Bacteria</taxon>
        <taxon>Pseudomonadati</taxon>
        <taxon>Rhodothermota</taxon>
        <taxon>Rhodothermia</taxon>
        <taxon>Rhodothermales</taxon>
        <taxon>Rhodothermaceae</taxon>
        <taxon>Rhodothermus</taxon>
    </lineage>
</organism>
<accession>A0A7V2F6E4</accession>
<evidence type="ECO:0000256" key="6">
    <source>
        <dbReference type="ARBA" id="ARBA00023125"/>
    </source>
</evidence>
<dbReference type="FunFam" id="3.40.50.300:FF:000006">
    <property type="entry name" value="DNA-binding transcriptional regulator NtrC"/>
    <property type="match status" value="1"/>
</dbReference>
<dbReference type="Gene3D" id="3.40.50.2300">
    <property type="match status" value="1"/>
</dbReference>
<dbReference type="InterPro" id="IPR025944">
    <property type="entry name" value="Sigma_54_int_dom_CS"/>
</dbReference>
<dbReference type="FunFam" id="3.40.50.2300:FF:000018">
    <property type="entry name" value="DNA-binding transcriptional regulator NtrC"/>
    <property type="match status" value="1"/>
</dbReference>
<dbReference type="PROSITE" id="PS50110">
    <property type="entry name" value="RESPONSE_REGULATORY"/>
    <property type="match status" value="1"/>
</dbReference>
<dbReference type="SMART" id="SM00448">
    <property type="entry name" value="REC"/>
    <property type="match status" value="1"/>
</dbReference>
<dbReference type="PANTHER" id="PTHR32071:SF21">
    <property type="entry name" value="TRANSCRIPTIONAL REGULATORY PROTEIN FLGR"/>
    <property type="match status" value="1"/>
</dbReference>
<evidence type="ECO:0000256" key="5">
    <source>
        <dbReference type="ARBA" id="ARBA00023015"/>
    </source>
</evidence>
<dbReference type="Gene3D" id="1.10.10.60">
    <property type="entry name" value="Homeodomain-like"/>
    <property type="match status" value="1"/>
</dbReference>
<dbReference type="GO" id="GO:0043565">
    <property type="term" value="F:sequence-specific DNA binding"/>
    <property type="evidence" value="ECO:0007669"/>
    <property type="project" value="InterPro"/>
</dbReference>
<evidence type="ECO:0000256" key="8">
    <source>
        <dbReference type="PROSITE-ProRule" id="PRU00169"/>
    </source>
</evidence>
<sequence length="467" mass="52986">MTTAQASVPHILFVDDEHLLHTLFERLFSRHGMRLTSCSNALQAIEALKKTSFDLVITDFKMPDMDGLELLAYIRQEHPDLQVIMITAHANVQHAVRAMQNGAIDYIPKPFATEELVERVRAALARRQERREGAPFAAHARRATRRWAIEYVGEHPSIQQLKTMLPRVAANKAPVFIQGESGTGKEILARLIHQMSDRAEGPFVAINCANLPRELVESHLFGHRKGAFTGAIEDMTGAFERADGGTLLLDEITEVDLAVQAKLLRVLQEHEIQKVGSVETRKVDVRVIATSNRNLSEALAKGQFREDLYHRLSVFPLTVPPLRDRLSDVPLLVAHFVKKYSLLYGLPDKQVAPALMERFMRYHWPGNVRQLENFVQRGVLLSADRNVIEVEDVFNEFFADVISAAPQVEKENILQRVQTIEDMEREMILQALKETNNNQQLAAEKLGISARTIRNKLKRYREQGFIS</sequence>
<evidence type="ECO:0000256" key="7">
    <source>
        <dbReference type="ARBA" id="ARBA00023163"/>
    </source>
</evidence>
<feature type="modified residue" description="4-aspartylphosphate" evidence="8">
    <location>
        <position position="59"/>
    </location>
</feature>
<dbReference type="InterPro" id="IPR009057">
    <property type="entry name" value="Homeodomain-like_sf"/>
</dbReference>
<protein>
    <submittedName>
        <fullName evidence="11">Sigma-54-dependent Fis family transcriptional regulator</fullName>
    </submittedName>
</protein>
<dbReference type="InterPro" id="IPR025662">
    <property type="entry name" value="Sigma_54_int_dom_ATP-bd_1"/>
</dbReference>
<dbReference type="InterPro" id="IPR025943">
    <property type="entry name" value="Sigma_54_int_dom_ATP-bd_2"/>
</dbReference>
<evidence type="ECO:0000259" key="10">
    <source>
        <dbReference type="PROSITE" id="PS50110"/>
    </source>
</evidence>
<evidence type="ECO:0000256" key="2">
    <source>
        <dbReference type="ARBA" id="ARBA00022741"/>
    </source>
</evidence>
<dbReference type="Pfam" id="PF02954">
    <property type="entry name" value="HTH_8"/>
    <property type="match status" value="1"/>
</dbReference>
<dbReference type="InterPro" id="IPR058031">
    <property type="entry name" value="AAA_lid_NorR"/>
</dbReference>
<dbReference type="Pfam" id="PF25601">
    <property type="entry name" value="AAA_lid_14"/>
    <property type="match status" value="1"/>
</dbReference>
<dbReference type="Pfam" id="PF00072">
    <property type="entry name" value="Response_reg"/>
    <property type="match status" value="1"/>
</dbReference>
<dbReference type="GO" id="GO:0006355">
    <property type="term" value="P:regulation of DNA-templated transcription"/>
    <property type="evidence" value="ECO:0007669"/>
    <property type="project" value="InterPro"/>
</dbReference>
<keyword evidence="5" id="KW-0805">Transcription regulation</keyword>
<evidence type="ECO:0000256" key="1">
    <source>
        <dbReference type="ARBA" id="ARBA00022553"/>
    </source>
</evidence>
<dbReference type="PROSITE" id="PS00675">
    <property type="entry name" value="SIGMA54_INTERACT_1"/>
    <property type="match status" value="1"/>
</dbReference>
<dbReference type="InterPro" id="IPR002197">
    <property type="entry name" value="HTH_Fis"/>
</dbReference>
<dbReference type="GO" id="GO:0000160">
    <property type="term" value="P:phosphorelay signal transduction system"/>
    <property type="evidence" value="ECO:0007669"/>
    <property type="project" value="UniProtKB-KW"/>
</dbReference>
<dbReference type="Pfam" id="PF00158">
    <property type="entry name" value="Sigma54_activat"/>
    <property type="match status" value="1"/>
</dbReference>
<dbReference type="SUPFAM" id="SSF52540">
    <property type="entry name" value="P-loop containing nucleoside triphosphate hydrolases"/>
    <property type="match status" value="1"/>
</dbReference>
<reference evidence="11" key="1">
    <citation type="journal article" date="2020" name="mSystems">
        <title>Genome- and Community-Level Interaction Insights into Carbon Utilization and Element Cycling Functions of Hydrothermarchaeota in Hydrothermal Sediment.</title>
        <authorList>
            <person name="Zhou Z."/>
            <person name="Liu Y."/>
            <person name="Xu W."/>
            <person name="Pan J."/>
            <person name="Luo Z.H."/>
            <person name="Li M."/>
        </authorList>
    </citation>
    <scope>NUCLEOTIDE SEQUENCE [LARGE SCALE GENOMIC DNA]</scope>
    <source>
        <strain evidence="11">SpSt-143</strain>
    </source>
</reference>
<keyword evidence="4" id="KW-0902">Two-component regulatory system</keyword>
<dbReference type="SUPFAM" id="SSF46689">
    <property type="entry name" value="Homeodomain-like"/>
    <property type="match status" value="1"/>
</dbReference>
<keyword evidence="3" id="KW-0067">ATP-binding</keyword>
<dbReference type="PROSITE" id="PS00688">
    <property type="entry name" value="SIGMA54_INTERACT_3"/>
    <property type="match status" value="1"/>
</dbReference>
<gene>
    <name evidence="11" type="ORF">ENO59_05840</name>
</gene>
<name>A0A7V2F6E4_RHOMR</name>
<dbReference type="InterPro" id="IPR003593">
    <property type="entry name" value="AAA+_ATPase"/>
</dbReference>
<proteinExistence type="predicted"/>
<evidence type="ECO:0000256" key="3">
    <source>
        <dbReference type="ARBA" id="ARBA00022840"/>
    </source>
</evidence>
<dbReference type="Gene3D" id="3.40.50.300">
    <property type="entry name" value="P-loop containing nucleotide triphosphate hydrolases"/>
    <property type="match status" value="1"/>
</dbReference>
<dbReference type="SMART" id="SM00382">
    <property type="entry name" value="AAA"/>
    <property type="match status" value="1"/>
</dbReference>
<evidence type="ECO:0000259" key="9">
    <source>
        <dbReference type="PROSITE" id="PS50045"/>
    </source>
</evidence>
<dbReference type="PROSITE" id="PS00676">
    <property type="entry name" value="SIGMA54_INTERACT_2"/>
    <property type="match status" value="1"/>
</dbReference>
<dbReference type="CDD" id="cd00009">
    <property type="entry name" value="AAA"/>
    <property type="match status" value="1"/>
</dbReference>
<dbReference type="PROSITE" id="PS50045">
    <property type="entry name" value="SIGMA54_INTERACT_4"/>
    <property type="match status" value="1"/>
</dbReference>
<dbReference type="SUPFAM" id="SSF52172">
    <property type="entry name" value="CheY-like"/>
    <property type="match status" value="1"/>
</dbReference>
<keyword evidence="6" id="KW-0238">DNA-binding</keyword>
<feature type="domain" description="Response regulatory" evidence="10">
    <location>
        <begin position="10"/>
        <end position="124"/>
    </location>
</feature>